<proteinExistence type="predicted"/>
<dbReference type="STRING" id="1218507.JF74_10400"/>
<feature type="domain" description="HTH cro/C1-type" evidence="1">
    <location>
        <begin position="6"/>
        <end position="60"/>
    </location>
</feature>
<reference evidence="2 3" key="1">
    <citation type="submission" date="2015-01" db="EMBL/GenBank/DDBJ databases">
        <title>Comparative genomics of the lactic acid bacteria isolated from the honey bee gut.</title>
        <authorList>
            <person name="Ellegaard K.M."/>
            <person name="Tamarit D."/>
            <person name="Javelind E."/>
            <person name="Olofsson T."/>
            <person name="Andersson S.G."/>
            <person name="Vasquez A."/>
        </authorList>
    </citation>
    <scope>NUCLEOTIDE SEQUENCE [LARGE SCALE GENOMIC DNA]</scope>
    <source>
        <strain evidence="2 3">Hma8</strain>
    </source>
</reference>
<dbReference type="AlphaFoldDB" id="A0A0F4LGJ4"/>
<dbReference type="CDD" id="cd00093">
    <property type="entry name" value="HTH_XRE"/>
    <property type="match status" value="1"/>
</dbReference>
<dbReference type="SUPFAM" id="SSF47413">
    <property type="entry name" value="lambda repressor-like DNA-binding domains"/>
    <property type="match status" value="1"/>
</dbReference>
<organism evidence="2 3">
    <name type="scientific">Lactobacillus melliventris</name>
    <dbReference type="NCBI Taxonomy" id="1218507"/>
    <lineage>
        <taxon>Bacteria</taxon>
        <taxon>Bacillati</taxon>
        <taxon>Bacillota</taxon>
        <taxon>Bacilli</taxon>
        <taxon>Lactobacillales</taxon>
        <taxon>Lactobacillaceae</taxon>
        <taxon>Lactobacillus</taxon>
    </lineage>
</organism>
<dbReference type="EMBL" id="JXLI01000010">
    <property type="protein sequence ID" value="KJY56691.1"/>
    <property type="molecule type" value="Genomic_DNA"/>
</dbReference>
<accession>A0A0F4LGJ4</accession>
<dbReference type="SMART" id="SM00530">
    <property type="entry name" value="HTH_XRE"/>
    <property type="match status" value="1"/>
</dbReference>
<dbReference type="Proteomes" id="UP000033531">
    <property type="component" value="Unassembled WGS sequence"/>
</dbReference>
<dbReference type="RefSeq" id="WP_046324960.1">
    <property type="nucleotide sequence ID" value="NZ_JBHTMT010000001.1"/>
</dbReference>
<evidence type="ECO:0000259" key="1">
    <source>
        <dbReference type="PROSITE" id="PS50943"/>
    </source>
</evidence>
<gene>
    <name evidence="2" type="ORF">JF74_10400</name>
</gene>
<evidence type="ECO:0000313" key="2">
    <source>
        <dbReference type="EMBL" id="KJY56691.1"/>
    </source>
</evidence>
<protein>
    <recommendedName>
        <fullName evidence="1">HTH cro/C1-type domain-containing protein</fullName>
    </recommendedName>
</protein>
<comment type="caution">
    <text evidence="2">The sequence shown here is derived from an EMBL/GenBank/DDBJ whole genome shotgun (WGS) entry which is preliminary data.</text>
</comment>
<dbReference type="HOGENOM" id="CLU_066192_50_0_9"/>
<dbReference type="PATRIC" id="fig|1218507.3.peg.1212"/>
<dbReference type="InterPro" id="IPR010982">
    <property type="entry name" value="Lambda_DNA-bd_dom_sf"/>
</dbReference>
<dbReference type="Gene3D" id="1.10.260.40">
    <property type="entry name" value="lambda repressor-like DNA-binding domains"/>
    <property type="match status" value="1"/>
</dbReference>
<evidence type="ECO:0000313" key="3">
    <source>
        <dbReference type="Proteomes" id="UP000033531"/>
    </source>
</evidence>
<dbReference type="PROSITE" id="PS50943">
    <property type="entry name" value="HTH_CROC1"/>
    <property type="match status" value="1"/>
</dbReference>
<dbReference type="GO" id="GO:0003677">
    <property type="term" value="F:DNA binding"/>
    <property type="evidence" value="ECO:0007669"/>
    <property type="project" value="InterPro"/>
</dbReference>
<dbReference type="OrthoDB" id="2736659at2"/>
<dbReference type="Pfam" id="PF01381">
    <property type="entry name" value="HTH_3"/>
    <property type="match status" value="1"/>
</dbReference>
<sequence length="61" mass="7137">MLWNKIQIILNKKHWSLAKLARESNVNYETLKKYKFAGQEPSFSKVCKIADALNISLDELR</sequence>
<dbReference type="InterPro" id="IPR001387">
    <property type="entry name" value="Cro/C1-type_HTH"/>
</dbReference>
<name>A0A0F4LGJ4_9LACO</name>